<protein>
    <submittedName>
        <fullName evidence="1">Uncharacterized protein</fullName>
    </submittedName>
</protein>
<evidence type="ECO:0000313" key="1">
    <source>
        <dbReference type="EMBL" id="MPM74681.1"/>
    </source>
</evidence>
<name>A0A645CCP1_9ZZZZ</name>
<reference evidence="1" key="1">
    <citation type="submission" date="2019-08" db="EMBL/GenBank/DDBJ databases">
        <authorList>
            <person name="Kucharzyk K."/>
            <person name="Murdoch R.W."/>
            <person name="Higgins S."/>
            <person name="Loffler F."/>
        </authorList>
    </citation>
    <scope>NUCLEOTIDE SEQUENCE</scope>
</reference>
<sequence length="141" mass="16097">MHHCPDGRVIKVFAKVVANAHIELHIQLVVPRNDRLRRDLNFQLAPLYILRAQQPTAYTDIVPIYRHAGMIVERGRMTEVNGDLKRRFDFPGGREGNAVLVAHQHALVLVIVDDAQVFEGKCSLLGSRLRILCLHPLWSRH</sequence>
<accession>A0A645CCP1</accession>
<dbReference type="EMBL" id="VSSQ01026124">
    <property type="protein sequence ID" value="MPM74681.1"/>
    <property type="molecule type" value="Genomic_DNA"/>
</dbReference>
<gene>
    <name evidence="1" type="ORF">SDC9_121670</name>
</gene>
<dbReference type="AlphaFoldDB" id="A0A645CCP1"/>
<proteinExistence type="predicted"/>
<organism evidence="1">
    <name type="scientific">bioreactor metagenome</name>
    <dbReference type="NCBI Taxonomy" id="1076179"/>
    <lineage>
        <taxon>unclassified sequences</taxon>
        <taxon>metagenomes</taxon>
        <taxon>ecological metagenomes</taxon>
    </lineage>
</organism>
<comment type="caution">
    <text evidence="1">The sequence shown here is derived from an EMBL/GenBank/DDBJ whole genome shotgun (WGS) entry which is preliminary data.</text>
</comment>